<evidence type="ECO:0000313" key="7">
    <source>
        <dbReference type="EMBL" id="PNI40285.1"/>
    </source>
</evidence>
<reference evidence="7 8" key="1">
    <citation type="submission" date="2017-12" db="EMBL/GenBank/DDBJ databases">
        <title>High-resolution comparative analysis of great ape genomes.</title>
        <authorList>
            <person name="Pollen A."/>
            <person name="Hastie A."/>
            <person name="Hormozdiari F."/>
            <person name="Dougherty M."/>
            <person name="Liu R."/>
            <person name="Chaisson M."/>
            <person name="Hoppe E."/>
            <person name="Hill C."/>
            <person name="Pang A."/>
            <person name="Hillier L."/>
            <person name="Baker C."/>
            <person name="Armstrong J."/>
            <person name="Shendure J."/>
            <person name="Paten B."/>
            <person name="Wilson R."/>
            <person name="Chao H."/>
            <person name="Schneider V."/>
            <person name="Ventura M."/>
            <person name="Kronenberg Z."/>
            <person name="Murali S."/>
            <person name="Gordon D."/>
            <person name="Cantsilieris S."/>
            <person name="Munson K."/>
            <person name="Nelson B."/>
            <person name="Raja A."/>
            <person name="Underwood J."/>
            <person name="Diekhans M."/>
            <person name="Fiddes I."/>
            <person name="Haussler D."/>
            <person name="Eichler E."/>
        </authorList>
    </citation>
    <scope>NUCLEOTIDE SEQUENCE [LARGE SCALE GENOMIC DNA]</scope>
    <source>
        <strain evidence="7">Yerkes chimp pedigree #C0471</strain>
    </source>
</reference>
<dbReference type="InterPro" id="IPR051002">
    <property type="entry name" value="UBA_autophagy_assoc_protein"/>
</dbReference>
<dbReference type="GO" id="GO:0008270">
    <property type="term" value="F:zinc ion binding"/>
    <property type="evidence" value="ECO:0007669"/>
    <property type="project" value="UniProtKB-KW"/>
</dbReference>
<dbReference type="Proteomes" id="UP000236370">
    <property type="component" value="Unassembled WGS sequence"/>
</dbReference>
<dbReference type="CDD" id="cd21969">
    <property type="entry name" value="Zn-C2H2_TAX1BP1_rpt1"/>
    <property type="match status" value="1"/>
</dbReference>
<evidence type="ECO:0000313" key="8">
    <source>
        <dbReference type="Proteomes" id="UP000236370"/>
    </source>
</evidence>
<name>A0A2J8KZ32_PANTR</name>
<evidence type="ECO:0000256" key="4">
    <source>
        <dbReference type="ARBA" id="ARBA00023054"/>
    </source>
</evidence>
<feature type="non-terminal residue" evidence="7">
    <location>
        <position position="1"/>
    </location>
</feature>
<dbReference type="Pfam" id="PF18112">
    <property type="entry name" value="Zn-C2H2_12"/>
    <property type="match status" value="2"/>
</dbReference>
<keyword evidence="2 5" id="KW-0863">Zinc-finger</keyword>
<evidence type="ECO:0000259" key="6">
    <source>
        <dbReference type="PROSITE" id="PS51905"/>
    </source>
</evidence>
<organism evidence="7 8">
    <name type="scientific">Pan troglodytes</name>
    <name type="common">Chimpanzee</name>
    <dbReference type="NCBI Taxonomy" id="9598"/>
    <lineage>
        <taxon>Eukaryota</taxon>
        <taxon>Metazoa</taxon>
        <taxon>Chordata</taxon>
        <taxon>Craniata</taxon>
        <taxon>Vertebrata</taxon>
        <taxon>Euteleostomi</taxon>
        <taxon>Mammalia</taxon>
        <taxon>Eutheria</taxon>
        <taxon>Euarchontoglires</taxon>
        <taxon>Primates</taxon>
        <taxon>Haplorrhini</taxon>
        <taxon>Catarrhini</taxon>
        <taxon>Hominidae</taxon>
        <taxon>Pan</taxon>
    </lineage>
</organism>
<evidence type="ECO:0000256" key="5">
    <source>
        <dbReference type="PROSITE-ProRule" id="PRU01253"/>
    </source>
</evidence>
<sequence length="142" mass="15737">GFCFDSSFDVHKKCPLCELMFPPNYDQSKFEEHVESHWKVCPMCSEQFPPDYDQQVFERNWAGKRLLFPSIHAHGAEDGFGADGTLCGPGLIAVRLLIVHLLLVILAACRTREVQGLSGALISPQVHPATSRTGDVAVAEQR</sequence>
<dbReference type="Gene3D" id="6.20.250.40">
    <property type="match status" value="1"/>
</dbReference>
<dbReference type="PROSITE" id="PS51905">
    <property type="entry name" value="ZF_UBZ1"/>
    <property type="match status" value="2"/>
</dbReference>
<keyword evidence="3" id="KW-0862">Zinc</keyword>
<evidence type="ECO:0000256" key="2">
    <source>
        <dbReference type="ARBA" id="ARBA00022771"/>
    </source>
</evidence>
<dbReference type="PANTHER" id="PTHR31915:SF8">
    <property type="entry name" value="TAX1-BINDING PROTEIN 1"/>
    <property type="match status" value="1"/>
</dbReference>
<keyword evidence="4" id="KW-0175">Coiled coil</keyword>
<evidence type="ECO:0000256" key="3">
    <source>
        <dbReference type="ARBA" id="ARBA00022833"/>
    </source>
</evidence>
<dbReference type="InterPro" id="IPR041641">
    <property type="entry name" value="CALCOCO1/2_Zn_UBZ1"/>
</dbReference>
<feature type="domain" description="UBZ1-type" evidence="6">
    <location>
        <begin position="11"/>
        <end position="37"/>
    </location>
</feature>
<gene>
    <name evidence="7" type="ORF">CK820_G0034589</name>
</gene>
<proteinExistence type="predicted"/>
<dbReference type="EMBL" id="NBAG03000325">
    <property type="protein sequence ID" value="PNI40285.1"/>
    <property type="molecule type" value="Genomic_DNA"/>
</dbReference>
<dbReference type="SMR" id="A0A2J8KZ32"/>
<protein>
    <submittedName>
        <fullName evidence="7">TAX1BP1 isoform 1</fullName>
    </submittedName>
</protein>
<feature type="domain" description="UBZ1-type" evidence="6">
    <location>
        <begin position="38"/>
        <end position="64"/>
    </location>
</feature>
<accession>A0A2J8KZ32</accession>
<keyword evidence="1" id="KW-0479">Metal-binding</keyword>
<evidence type="ECO:0000256" key="1">
    <source>
        <dbReference type="ARBA" id="ARBA00022723"/>
    </source>
</evidence>
<dbReference type="AlphaFoldDB" id="A0A2J8KZ32"/>
<comment type="caution">
    <text evidence="7">The sequence shown here is derived from an EMBL/GenBank/DDBJ whole genome shotgun (WGS) entry which is preliminary data.</text>
</comment>
<dbReference type="PANTHER" id="PTHR31915">
    <property type="entry name" value="SKICH DOMAIN-CONTAINING PROTEIN"/>
    <property type="match status" value="1"/>
</dbReference>